<dbReference type="InterPro" id="IPR006626">
    <property type="entry name" value="PbH1"/>
</dbReference>
<accession>A0A4R7I088</accession>
<keyword evidence="2" id="KW-1185">Reference proteome</keyword>
<dbReference type="InterPro" id="IPR012334">
    <property type="entry name" value="Pectin_lyas_fold"/>
</dbReference>
<gene>
    <name evidence="1" type="ORF">BDK89_2064</name>
</gene>
<dbReference type="AlphaFoldDB" id="A0A4R7I088"/>
<dbReference type="EMBL" id="SOAU01000001">
    <property type="protein sequence ID" value="TDT16474.1"/>
    <property type="molecule type" value="Genomic_DNA"/>
</dbReference>
<evidence type="ECO:0000313" key="1">
    <source>
        <dbReference type="EMBL" id="TDT16474.1"/>
    </source>
</evidence>
<dbReference type="Proteomes" id="UP000294558">
    <property type="component" value="Unassembled WGS sequence"/>
</dbReference>
<reference evidence="1 2" key="1">
    <citation type="submission" date="2019-03" db="EMBL/GenBank/DDBJ databases">
        <title>Sequencing the genomes of 1000 actinobacteria strains.</title>
        <authorList>
            <person name="Klenk H.-P."/>
        </authorList>
    </citation>
    <scope>NUCLEOTIDE SEQUENCE [LARGE SCALE GENOMIC DNA]</scope>
    <source>
        <strain evidence="1 2">DSM 18936</strain>
    </source>
</reference>
<dbReference type="SUPFAM" id="SSF51126">
    <property type="entry name" value="Pectin lyase-like"/>
    <property type="match status" value="1"/>
</dbReference>
<dbReference type="SMART" id="SM00710">
    <property type="entry name" value="PbH1"/>
    <property type="match status" value="7"/>
</dbReference>
<proteinExistence type="predicted"/>
<dbReference type="Gene3D" id="2.160.20.10">
    <property type="entry name" value="Single-stranded right-handed beta-helix, Pectin lyase-like"/>
    <property type="match status" value="1"/>
</dbReference>
<comment type="caution">
    <text evidence="1">The sequence shown here is derived from an EMBL/GenBank/DDBJ whole genome shotgun (WGS) entry which is preliminary data.</text>
</comment>
<dbReference type="PROSITE" id="PS51257">
    <property type="entry name" value="PROKAR_LIPOPROTEIN"/>
    <property type="match status" value="1"/>
</dbReference>
<organism evidence="1 2">
    <name type="scientific">Ilumatobacter fluminis</name>
    <dbReference type="NCBI Taxonomy" id="467091"/>
    <lineage>
        <taxon>Bacteria</taxon>
        <taxon>Bacillati</taxon>
        <taxon>Actinomycetota</taxon>
        <taxon>Acidimicrobiia</taxon>
        <taxon>Acidimicrobiales</taxon>
        <taxon>Ilumatobacteraceae</taxon>
        <taxon>Ilumatobacter</taxon>
    </lineage>
</organism>
<dbReference type="InterPro" id="IPR011050">
    <property type="entry name" value="Pectin_lyase_fold/virulence"/>
</dbReference>
<evidence type="ECO:0000313" key="2">
    <source>
        <dbReference type="Proteomes" id="UP000294558"/>
    </source>
</evidence>
<name>A0A4R7I088_9ACTN</name>
<sequence length="433" mass="44335">MRGPGPLGRGVPEYGFVTRRPLAPLALLAACAVVGCADDGAGGDVLRVPGDHATIQAAVDAARSGDVVLIDEGTYHEAVTVATDGITIRGVDRNAVVLDGEHELVNGVSVRSDGVAVENLTVHSYRQNGVLVNGATGDDPADGGAYGAGDDALVGYRVSYVTTANNGLYGIYAFASRGGLIEHSLASGSPDSGIYVGQCKPCNVVIRDSVAEYNAIGYYGTNASGDVYVVDSVFRHNRLGMAPNSQDMELLAPQVETVLAGNLVHDNDDPAAPAITSGFSGGGIAIGGGTQNLVLRNRVEGHDVYGIGLVQLNGFDPIGNRVEGNVLSGNGVDLYFEFGSGDVATYDNCFSGNTFGTSRPSSIESVLPCDGDAIAFDATELDIADPAPDVDHRTIPLPLAQPSMPGDVMAVPVAAAASPELPDLTAITVPGAP</sequence>
<protein>
    <submittedName>
        <fullName evidence="1">Nitrous oxidase accessory protein NosD</fullName>
    </submittedName>
</protein>